<dbReference type="GO" id="GO:0004523">
    <property type="term" value="F:RNA-DNA hybrid ribonuclease activity"/>
    <property type="evidence" value="ECO:0007669"/>
    <property type="project" value="UniProtKB-EC"/>
</dbReference>
<accession>E6ZGK7</accession>
<evidence type="ECO:0000256" key="16">
    <source>
        <dbReference type="SAM" id="MobiDB-lite"/>
    </source>
</evidence>
<dbReference type="SUPFAM" id="SSF53098">
    <property type="entry name" value="Ribonuclease H-like"/>
    <property type="match status" value="1"/>
</dbReference>
<dbReference type="Gene3D" id="3.10.20.370">
    <property type="match status" value="1"/>
</dbReference>
<evidence type="ECO:0000256" key="9">
    <source>
        <dbReference type="ARBA" id="ARBA00022801"/>
    </source>
</evidence>
<keyword evidence="15" id="KW-0175">Coiled coil</keyword>
<dbReference type="SUPFAM" id="SSF57756">
    <property type="entry name" value="Retrovirus zinc finger-like domains"/>
    <property type="match status" value="1"/>
</dbReference>
<evidence type="ECO:0000259" key="19">
    <source>
        <dbReference type="PROSITE" id="PS50994"/>
    </source>
</evidence>
<keyword evidence="7" id="KW-0064">Aspartyl protease</keyword>
<keyword evidence="8" id="KW-0255">Endonuclease</keyword>
<keyword evidence="11" id="KW-0238">DNA-binding</keyword>
<dbReference type="GO" id="GO:0004190">
    <property type="term" value="F:aspartic-type endopeptidase activity"/>
    <property type="evidence" value="ECO:0007669"/>
    <property type="project" value="UniProtKB-KW"/>
</dbReference>
<feature type="domain" description="Integrase catalytic" evidence="19">
    <location>
        <begin position="1185"/>
        <end position="1343"/>
    </location>
</feature>
<keyword evidence="5" id="KW-0548">Nucleotidyltransferase</keyword>
<keyword evidence="6" id="KW-0540">Nuclease</keyword>
<evidence type="ECO:0000256" key="14">
    <source>
        <dbReference type="PROSITE-ProRule" id="PRU00047"/>
    </source>
</evidence>
<comment type="similarity">
    <text evidence="1">Belongs to the beta type-B retroviral polymerase family. HERV class-II K(HML-2) pol subfamily.</text>
</comment>
<evidence type="ECO:0000256" key="4">
    <source>
        <dbReference type="ARBA" id="ARBA00022679"/>
    </source>
</evidence>
<dbReference type="GO" id="GO:0008270">
    <property type="term" value="F:zinc ion binding"/>
    <property type="evidence" value="ECO:0007669"/>
    <property type="project" value="UniProtKB-KW"/>
</dbReference>
<dbReference type="EC" id="3.1.26.4" evidence="2"/>
<dbReference type="EMBL" id="FQ310507">
    <property type="protein sequence ID" value="CBN81191.1"/>
    <property type="molecule type" value="Genomic_DNA"/>
</dbReference>
<dbReference type="FunFam" id="3.10.20.370:FF:000001">
    <property type="entry name" value="Retrovirus-related Pol polyprotein from transposon 17.6-like protein"/>
    <property type="match status" value="1"/>
</dbReference>
<evidence type="ECO:0000259" key="18">
    <source>
        <dbReference type="PROSITE" id="PS50878"/>
    </source>
</evidence>
<reference evidence="20" key="1">
    <citation type="journal article" date="2011" name="Comp. Biochem. Physiol. Part D Genomics Proteomics">
        <title>Analysis of single nucleotide polymorphisms in three chromosomes of European sea bass Dicentrarchus labrax.</title>
        <authorList>
            <person name="Kuhl H."/>
            <person name="Tine M."/>
            <person name="Hecht J."/>
            <person name="Knaust F."/>
            <person name="Reinhardt R."/>
        </authorList>
    </citation>
    <scope>NUCLEOTIDE SEQUENCE</scope>
</reference>
<dbReference type="InterPro" id="IPR043128">
    <property type="entry name" value="Rev_trsase/Diguanyl_cyclase"/>
</dbReference>
<feature type="region of interest" description="Disordered" evidence="16">
    <location>
        <begin position="1"/>
        <end position="24"/>
    </location>
</feature>
<evidence type="ECO:0000313" key="20">
    <source>
        <dbReference type="EMBL" id="CBN81191.1"/>
    </source>
</evidence>
<keyword evidence="3" id="KW-0645">Protease</keyword>
<dbReference type="InterPro" id="IPR012337">
    <property type="entry name" value="RNaseH-like_sf"/>
</dbReference>
<dbReference type="Pfam" id="PF17919">
    <property type="entry name" value="RT_RNaseH_2"/>
    <property type="match status" value="1"/>
</dbReference>
<dbReference type="GO" id="GO:0015074">
    <property type="term" value="P:DNA integration"/>
    <property type="evidence" value="ECO:0007669"/>
    <property type="project" value="InterPro"/>
</dbReference>
<keyword evidence="14" id="KW-0862">Zinc</keyword>
<keyword evidence="4" id="KW-0808">Transferase</keyword>
<evidence type="ECO:0000256" key="5">
    <source>
        <dbReference type="ARBA" id="ARBA00022695"/>
    </source>
</evidence>
<dbReference type="Gene3D" id="1.10.340.70">
    <property type="match status" value="1"/>
</dbReference>
<feature type="domain" description="Reverse transcriptase" evidence="18">
    <location>
        <begin position="589"/>
        <end position="768"/>
    </location>
</feature>
<keyword evidence="12" id="KW-0511">Multifunctional enzyme</keyword>
<keyword evidence="14" id="KW-0863">Zinc-finger</keyword>
<evidence type="ECO:0000256" key="11">
    <source>
        <dbReference type="ARBA" id="ARBA00023125"/>
    </source>
</evidence>
<evidence type="ECO:0000256" key="2">
    <source>
        <dbReference type="ARBA" id="ARBA00012180"/>
    </source>
</evidence>
<evidence type="ECO:0000256" key="7">
    <source>
        <dbReference type="ARBA" id="ARBA00022750"/>
    </source>
</evidence>
<dbReference type="SUPFAM" id="SSF56672">
    <property type="entry name" value="DNA/RNA polymerases"/>
    <property type="match status" value="1"/>
</dbReference>
<dbReference type="PROSITE" id="PS50158">
    <property type="entry name" value="ZF_CCHC"/>
    <property type="match status" value="1"/>
</dbReference>
<organism evidence="20">
    <name type="scientific">Dicentrarchus labrax</name>
    <name type="common">European seabass</name>
    <name type="synonym">Morone labrax</name>
    <dbReference type="NCBI Taxonomy" id="13489"/>
    <lineage>
        <taxon>Eukaryota</taxon>
        <taxon>Metazoa</taxon>
        <taxon>Chordata</taxon>
        <taxon>Craniata</taxon>
        <taxon>Vertebrata</taxon>
        <taxon>Euteleostomi</taxon>
        <taxon>Actinopterygii</taxon>
        <taxon>Neopterygii</taxon>
        <taxon>Teleostei</taxon>
        <taxon>Neoteleostei</taxon>
        <taxon>Acanthomorphata</taxon>
        <taxon>Eupercaria</taxon>
        <taxon>Moronidae</taxon>
        <taxon>Dicentrarchus</taxon>
    </lineage>
</organism>
<name>E6ZGK7_DICLA</name>
<dbReference type="GO" id="GO:0003677">
    <property type="term" value="F:DNA binding"/>
    <property type="evidence" value="ECO:0007669"/>
    <property type="project" value="UniProtKB-KW"/>
</dbReference>
<proteinExistence type="inferred from homology"/>
<dbReference type="InterPro" id="IPR001584">
    <property type="entry name" value="Integrase_cat-core"/>
</dbReference>
<dbReference type="PANTHER" id="PTHR37984:SF5">
    <property type="entry name" value="PROTEIN NYNRIN-LIKE"/>
    <property type="match status" value="1"/>
</dbReference>
<dbReference type="Pfam" id="PF17921">
    <property type="entry name" value="Integrase_H2C2"/>
    <property type="match status" value="1"/>
</dbReference>
<evidence type="ECO:0000259" key="17">
    <source>
        <dbReference type="PROSITE" id="PS50158"/>
    </source>
</evidence>
<dbReference type="Pfam" id="PF00078">
    <property type="entry name" value="RVT_1"/>
    <property type="match status" value="1"/>
</dbReference>
<dbReference type="Pfam" id="PF00665">
    <property type="entry name" value="rve"/>
    <property type="match status" value="1"/>
</dbReference>
<keyword evidence="9" id="KW-0378">Hydrolase</keyword>
<evidence type="ECO:0000256" key="1">
    <source>
        <dbReference type="ARBA" id="ARBA00010879"/>
    </source>
</evidence>
<dbReference type="FunFam" id="1.10.340.70:FF:000001">
    <property type="entry name" value="Retrovirus-related Pol polyprotein from transposon gypsy-like Protein"/>
    <property type="match status" value="1"/>
</dbReference>
<reference evidence="20" key="3">
    <citation type="journal article" date="2011" name="Mar. Genomics">
        <title>Comparative analysis of intronless genes in teleost fish genomes: Insights into their evolution and molecular function.</title>
        <authorList>
            <person name="Tine M."/>
            <person name="Kuhl H."/>
            <person name="Beck A."/>
            <person name="Bargelloni L."/>
            <person name="Reinhardt R."/>
        </authorList>
    </citation>
    <scope>NUCLEOTIDE SEQUENCE</scope>
</reference>
<evidence type="ECO:0000256" key="10">
    <source>
        <dbReference type="ARBA" id="ARBA00022918"/>
    </source>
</evidence>
<evidence type="ECO:0000256" key="8">
    <source>
        <dbReference type="ARBA" id="ARBA00022759"/>
    </source>
</evidence>
<evidence type="ECO:0000256" key="13">
    <source>
        <dbReference type="ARBA" id="ARBA00039658"/>
    </source>
</evidence>
<gene>
    <name evidence="20" type="primary">POL</name>
    <name evidence="20" type="ORF">DLA_Ib00330</name>
</gene>
<dbReference type="PANTHER" id="PTHR37984">
    <property type="entry name" value="PROTEIN CBG26694"/>
    <property type="match status" value="1"/>
</dbReference>
<dbReference type="FunFam" id="3.30.70.270:FF:000020">
    <property type="entry name" value="Transposon Tf2-6 polyprotein-like Protein"/>
    <property type="match status" value="1"/>
</dbReference>
<dbReference type="InterPro" id="IPR036397">
    <property type="entry name" value="RNaseH_sf"/>
</dbReference>
<dbReference type="PROSITE" id="PS50878">
    <property type="entry name" value="RT_POL"/>
    <property type="match status" value="1"/>
</dbReference>
<feature type="coiled-coil region" evidence="15">
    <location>
        <begin position="239"/>
        <end position="266"/>
    </location>
</feature>
<dbReference type="Gene3D" id="3.30.70.270">
    <property type="match status" value="2"/>
</dbReference>
<dbReference type="FunFam" id="3.10.10.10:FF:000007">
    <property type="entry name" value="Retrovirus-related Pol polyprotein from transposon 17.6-like Protein"/>
    <property type="match status" value="1"/>
</dbReference>
<dbReference type="GO" id="GO:0006508">
    <property type="term" value="P:proteolysis"/>
    <property type="evidence" value="ECO:0007669"/>
    <property type="project" value="UniProtKB-KW"/>
</dbReference>
<reference evidence="20" key="2">
    <citation type="journal article" date="2011" name="Genomics">
        <title>Directed sequencing and annotation of three Dicentrarchus labrax L. chromosomes by applying Sanger- and pyrosequencing technologies on pooled DNA of comparatively mapped BAC clones.</title>
        <authorList>
            <person name="Kuhl H."/>
            <person name="Tine M."/>
            <person name="Beck A."/>
            <person name="Timmermann B."/>
            <person name="Kodira C."/>
            <person name="Reinhardt R."/>
        </authorList>
    </citation>
    <scope>NUCLEOTIDE SEQUENCE</scope>
</reference>
<feature type="domain" description="CCHC-type" evidence="17">
    <location>
        <begin position="287"/>
        <end position="300"/>
    </location>
</feature>
<keyword evidence="14" id="KW-0479">Metal-binding</keyword>
<dbReference type="InterPro" id="IPR050951">
    <property type="entry name" value="Retrovirus_Pol_polyprotein"/>
</dbReference>
<dbReference type="InterPro" id="IPR043502">
    <property type="entry name" value="DNA/RNA_pol_sf"/>
</dbReference>
<evidence type="ECO:0000256" key="3">
    <source>
        <dbReference type="ARBA" id="ARBA00022670"/>
    </source>
</evidence>
<dbReference type="InterPro" id="IPR041577">
    <property type="entry name" value="RT_RNaseH_2"/>
</dbReference>
<dbReference type="PROSITE" id="PS50994">
    <property type="entry name" value="INTEGRASE"/>
    <property type="match status" value="1"/>
</dbReference>
<dbReference type="Gene3D" id="3.30.420.10">
    <property type="entry name" value="Ribonuclease H-like superfamily/Ribonuclease H"/>
    <property type="match status" value="1"/>
</dbReference>
<dbReference type="SMART" id="SM00343">
    <property type="entry name" value="ZnF_C2HC"/>
    <property type="match status" value="1"/>
</dbReference>
<sequence>MDSLNVSRSQSGPSSPHGQCDPSSGEAIARERLVYIPRERPCPLFSGVGEINIRTWVEEVQAIMRARRLATIDKAHFIYDHLIGDAREEIKYRPQQVRGDPDCIFEILLAQYSCPMSFIAVKEAFYARKQQEGESLREFSHALFSLMDKMIQSCPDKRIPDAAKLLRDQFVECVGDGNLSRELRRMAREHPDCDLHAIRDEAIRWEREGRSGEELGRPRSYSVPSVYSMQHAGQARGQKDTVGSELAELKEMLKQQQAQIDQLTQGLRSNHTSVKPRPFQKRGPLICRRCQKPGHFAKDCDNERVVASELRDTGSMVTTITESFFAKHFETGGPEKLRACHWLRLRAANGLEIPYIGYLELDFQVLGKQIPRRGVLVIRDTPDASPNPEVCGVLGMNVIRECYREMFLEHGPALFDLPPVKQNPWQKVLQFCHRVQPQPEPQVHGPVRVKGRRKIQIPGGTMKLVPTTCRKASPVHTGSALFEPLDSGLPNGLLASPALVKVLNGTAFIPVTNVGTTDVILPPRIQIGTLCQAEIVSQPESIIETMEEGSSDEQIVTMAMQNETPVRQRYRRIPPSEYDAVKAHVQQLLESKVIRDSCSPFASPIVVVKKKDSTIRLCVDYRLLNSKTRKDAFPLPRIEETLDALSGARWFSTLDLTSGYNQVPVAEPDKMKTAFCTPFGLFEFNRMPFGLCNAPSTFQRLMERIFGLHNHQSLLLYLDDVIVFSATVDEHIQRLGAVLETLRVQNLKAKLEKCCFLKTEVKYLGHVISKSGVATDPDKISVVANWQPPKTVTELRSFLGFASYYRRFVQGFASLAAPLHRLVAEMGGTKTKKPSKRPLQESWTEQCETSFQNLKARLVDSPVLAYANFSHPFILEIDASHLGLGAVLSQQQQDGTVCPIAYASRGLKPTERNMSNYSSMKLEFLALKWAMAEKFREYLLGHKCVVYTDNNPLSHLSTAKLGALEQRWAAQLSSFDFSIKYRPGRSNGNADALSRQYEQSESMAPIEAVLPGTSLPDTLLQTKAMPHQQVTQSIVSVLPSYSSADLAALQRDDPTIGVFLKFWHRGAGPNRQERTNLPATVLEMLRQWKKLVEWDGVLQRQVFRLDGGEATRQLVLPQSLKTEVLHQLHNDHGHQGLDRTLELVRQRCYWPGMLKEIQHYCQQCERCALAKAVYPKPKTTMGHLLASRPNQILAMDFTYLEPSADGRENVLILTDVFSKYTQAIATRDQKSTTVARVLVHEWFYRFGVPARIHSDQGRSFEGAVIQQLCQLYGVEKTRTTPYHPQGNGQCERFNRTLHDLLRTLPPEQKSNWPTYLQQLTFAYNTTVHQSTGEQPYFLMFGLEPQLPIDFLLGRVEEPVHGPVHSWVQDHQKRLNVAYEGARKRMQIAALKRAERHAAPASEPLQLHQLVFLRDHSRRGRNKIQDHWSPTPYRILKVPDNAGPVYTVAPLDHPEKVKHVNRQSIKPIPSNLCENFNRDAERTTNPTLPPETQLRTEEDGDIYVWQQREPPRGNTCHPPPVEVDPQLEQASEKPGNVVNSQSRVDFPPGPLMVCCQYNLFLINIIGELNARLPLFLNPLKIVSTLRWLVSRAGIILFWVSVRIVTWVGSQTEWLDCRSFTSTVANQLRTKLKDNLKVMDKCHICHSAAHAV</sequence>
<dbReference type="InterPro" id="IPR041588">
    <property type="entry name" value="Integrase_H2C2"/>
</dbReference>
<keyword evidence="10" id="KW-0695">RNA-directed DNA polymerase</keyword>
<dbReference type="Gene3D" id="3.10.10.10">
    <property type="entry name" value="HIV Type 1 Reverse Transcriptase, subunit A, domain 1"/>
    <property type="match status" value="1"/>
</dbReference>
<dbReference type="Pfam" id="PF00098">
    <property type="entry name" value="zf-CCHC"/>
    <property type="match status" value="1"/>
</dbReference>
<dbReference type="CDD" id="cd09274">
    <property type="entry name" value="RNase_HI_RT_Ty3"/>
    <property type="match status" value="1"/>
</dbReference>
<dbReference type="CDD" id="cd01647">
    <property type="entry name" value="RT_LTR"/>
    <property type="match status" value="1"/>
</dbReference>
<dbReference type="InterPro" id="IPR001878">
    <property type="entry name" value="Znf_CCHC"/>
</dbReference>
<evidence type="ECO:0000256" key="12">
    <source>
        <dbReference type="ARBA" id="ARBA00023268"/>
    </source>
</evidence>
<dbReference type="GO" id="GO:0003964">
    <property type="term" value="F:RNA-directed DNA polymerase activity"/>
    <property type="evidence" value="ECO:0007669"/>
    <property type="project" value="UniProtKB-KW"/>
</dbReference>
<dbReference type="InterPro" id="IPR000477">
    <property type="entry name" value="RT_dom"/>
</dbReference>
<evidence type="ECO:0000256" key="15">
    <source>
        <dbReference type="SAM" id="Coils"/>
    </source>
</evidence>
<feature type="compositionally biased region" description="Polar residues" evidence="16">
    <location>
        <begin position="1"/>
        <end position="17"/>
    </location>
</feature>
<dbReference type="InterPro" id="IPR036875">
    <property type="entry name" value="Znf_CCHC_sf"/>
</dbReference>
<dbReference type="FunFam" id="3.30.420.10:FF:000032">
    <property type="entry name" value="Retrovirus-related Pol polyprotein from transposon 297-like Protein"/>
    <property type="match status" value="1"/>
</dbReference>
<evidence type="ECO:0000256" key="6">
    <source>
        <dbReference type="ARBA" id="ARBA00022722"/>
    </source>
</evidence>
<protein>
    <recommendedName>
        <fullName evidence="13">Gypsy retrotransposon integrase-like protein 1</fullName>
        <ecNumber evidence="2">3.1.26.4</ecNumber>
    </recommendedName>
</protein>